<name>A0A1M6UR61_9FLAO</name>
<dbReference type="Proteomes" id="UP000184031">
    <property type="component" value="Unassembled WGS sequence"/>
</dbReference>
<proteinExistence type="predicted"/>
<protein>
    <submittedName>
        <fullName evidence="1">Uncharacterized protein</fullName>
    </submittedName>
</protein>
<reference evidence="1 2" key="1">
    <citation type="submission" date="2016-11" db="EMBL/GenBank/DDBJ databases">
        <authorList>
            <person name="Varghese N."/>
            <person name="Submissions S."/>
        </authorList>
    </citation>
    <scope>NUCLEOTIDE SEQUENCE [LARGE SCALE GENOMIC DNA]</scope>
    <source>
        <strain evidence="1 2">CGMCC 1.12174</strain>
    </source>
</reference>
<gene>
    <name evidence="1" type="ORF">SAMN05216293_1736</name>
</gene>
<dbReference type="AlphaFoldDB" id="A0A1M6UR61"/>
<dbReference type="EMBL" id="FRAT01000004">
    <property type="protein sequence ID" value="SHK71732.1"/>
    <property type="molecule type" value="Genomic_DNA"/>
</dbReference>
<sequence length="38" mass="4843">MIYVRFFLKRYFLLEKTYLLSFSLFEYNWAKVDREQAI</sequence>
<organism evidence="1 2">
    <name type="scientific">Flagellimonas taeanensis</name>
    <dbReference type="NCBI Taxonomy" id="1005926"/>
    <lineage>
        <taxon>Bacteria</taxon>
        <taxon>Pseudomonadati</taxon>
        <taxon>Bacteroidota</taxon>
        <taxon>Flavobacteriia</taxon>
        <taxon>Flavobacteriales</taxon>
        <taxon>Flavobacteriaceae</taxon>
        <taxon>Flagellimonas</taxon>
    </lineage>
</organism>
<comment type="caution">
    <text evidence="1">The sequence shown here is derived from an EMBL/GenBank/DDBJ whole genome shotgun (WGS) entry which is preliminary data.</text>
</comment>
<evidence type="ECO:0000313" key="1">
    <source>
        <dbReference type="EMBL" id="SHK71732.1"/>
    </source>
</evidence>
<dbReference type="STRING" id="1055723.SAMN05216293_1736"/>
<accession>A0A1M6UR61</accession>
<evidence type="ECO:0000313" key="2">
    <source>
        <dbReference type="Proteomes" id="UP000184031"/>
    </source>
</evidence>